<keyword evidence="1" id="KW-1133">Transmembrane helix</keyword>
<organism evidence="3 4">
    <name type="scientific">Parasedimentitalea psychrophila</name>
    <dbReference type="NCBI Taxonomy" id="2997337"/>
    <lineage>
        <taxon>Bacteria</taxon>
        <taxon>Pseudomonadati</taxon>
        <taxon>Pseudomonadota</taxon>
        <taxon>Alphaproteobacteria</taxon>
        <taxon>Rhodobacterales</taxon>
        <taxon>Paracoccaceae</taxon>
        <taxon>Parasedimentitalea</taxon>
    </lineage>
</organism>
<dbReference type="AlphaFoldDB" id="A0A9Y2P5E5"/>
<protein>
    <recommendedName>
        <fullName evidence="5">DUF4829 domain-containing protein</fullName>
    </recommendedName>
</protein>
<name>A0A9Y2P5E5_9RHOB</name>
<evidence type="ECO:0000256" key="1">
    <source>
        <dbReference type="SAM" id="Phobius"/>
    </source>
</evidence>
<gene>
    <name evidence="3" type="ORF">QPJ95_14785</name>
</gene>
<keyword evidence="1" id="KW-0472">Membrane</keyword>
<dbReference type="Proteomes" id="UP001238334">
    <property type="component" value="Chromosome"/>
</dbReference>
<feature type="transmembrane region" description="Helical" evidence="1">
    <location>
        <begin position="433"/>
        <end position="453"/>
    </location>
</feature>
<feature type="transmembrane region" description="Helical" evidence="1">
    <location>
        <begin position="400"/>
        <end position="421"/>
    </location>
</feature>
<proteinExistence type="predicted"/>
<dbReference type="RefSeq" id="WP_270921095.1">
    <property type="nucleotide sequence ID" value="NZ_CP127247.1"/>
</dbReference>
<reference evidence="3 4" key="1">
    <citation type="submission" date="2023-06" db="EMBL/GenBank/DDBJ databases">
        <title>Parasedimentitalea psychrophila sp. nov., a psychrophilic bacterium isolated from deep-sea sediment.</title>
        <authorList>
            <person name="Li A."/>
        </authorList>
    </citation>
    <scope>NUCLEOTIDE SEQUENCE [LARGE SCALE GENOMIC DNA]</scope>
    <source>
        <strain evidence="3 4">QS115</strain>
    </source>
</reference>
<evidence type="ECO:0008006" key="5">
    <source>
        <dbReference type="Google" id="ProtNLM"/>
    </source>
</evidence>
<evidence type="ECO:0000313" key="3">
    <source>
        <dbReference type="EMBL" id="WIY23898.1"/>
    </source>
</evidence>
<keyword evidence="4" id="KW-1185">Reference proteome</keyword>
<feature type="chain" id="PRO_5040961090" description="DUF4829 domain-containing protein" evidence="2">
    <location>
        <begin position="28"/>
        <end position="597"/>
    </location>
</feature>
<evidence type="ECO:0000256" key="2">
    <source>
        <dbReference type="SAM" id="SignalP"/>
    </source>
</evidence>
<keyword evidence="2" id="KW-0732">Signal</keyword>
<feature type="signal peptide" evidence="2">
    <location>
        <begin position="1"/>
        <end position="27"/>
    </location>
</feature>
<sequence length="597" mass="66242">MKFKLFLPCLVWAFSLAAVLPPSWALADYVAFNGSEVAPNIAEFRIDEDGVHVQLEVYVGDLKTFDALVPNSWFKDDAPLRATSDDRIVDFTENGLSIRRSDGTALPIAVQLIERRMRVDRASPLTGQRDPATGKVFPAPPDDPRVLYAELFYPFNGTRPDRLVFTPPLDADGNAQVSIGMVVFDRDVPVIDFRYLAKRVTLNIEWLDPWYTSFENPNLARHYRFPMMSFLYASPFEIRHEALIRVHNAAELVGVEIAGRTMTKAERREIESRLPSVLNDRSPMAIDGKKIIPTFDRLSFMRIGTRGLNFIQEEDEVRADADYVGLIYSTPTAGYAQEATVEWTVFPDPVTKVPGNAIDAAGPFLAGLTSENPILKWTNYFKTYEPPVISPVVFGKERTLNVPMLTILLIVSTLCGAVFLFRRQSIPRIVRITALGTLLVATAVSTQIGWINMENPIASTPDRPAAARIASQLIENFHNALQEKIPERLNEALRTSVSADAFEDVKLELGRALIVEMQGGGAGSIKNIRDFGVANIRPTPSASGFQASVSWSVTATGEHWGHPHQKNIRFSAVMDIAPIEGAWKLTGMTVTSAQPEI</sequence>
<accession>A0A9Y2P5E5</accession>
<dbReference type="KEGG" id="ppso:QPJ95_14785"/>
<keyword evidence="1" id="KW-0812">Transmembrane</keyword>
<dbReference type="EMBL" id="CP127247">
    <property type="protein sequence ID" value="WIY23898.1"/>
    <property type="molecule type" value="Genomic_DNA"/>
</dbReference>
<evidence type="ECO:0000313" key="4">
    <source>
        <dbReference type="Proteomes" id="UP001238334"/>
    </source>
</evidence>